<evidence type="ECO:0000313" key="6">
    <source>
        <dbReference type="Proteomes" id="UP000322139"/>
    </source>
</evidence>
<evidence type="ECO:0000313" key="5">
    <source>
        <dbReference type="EMBL" id="TYS50214.1"/>
    </source>
</evidence>
<accession>A0A5D4RK59</accession>
<dbReference type="PROSITE" id="PS50005">
    <property type="entry name" value="TPR"/>
    <property type="match status" value="1"/>
</dbReference>
<dbReference type="InterPro" id="IPR019734">
    <property type="entry name" value="TPR_rpt"/>
</dbReference>
<organism evidence="5 6">
    <name type="scientific">Bacillus infantis</name>
    <dbReference type="NCBI Taxonomy" id="324767"/>
    <lineage>
        <taxon>Bacteria</taxon>
        <taxon>Bacillati</taxon>
        <taxon>Bacillota</taxon>
        <taxon>Bacilli</taxon>
        <taxon>Bacillales</taxon>
        <taxon>Bacillaceae</taxon>
        <taxon>Bacillus</taxon>
    </lineage>
</organism>
<keyword evidence="1" id="KW-0677">Repeat</keyword>
<comment type="caution">
    <text evidence="5">The sequence shown here is derived from an EMBL/GenBank/DDBJ whole genome shotgun (WGS) entry which is preliminary data.</text>
</comment>
<dbReference type="Proteomes" id="UP000322139">
    <property type="component" value="Unassembled WGS sequence"/>
</dbReference>
<dbReference type="PANTHER" id="PTHR45586:SF1">
    <property type="entry name" value="LIPOPOLYSACCHARIDE ASSEMBLY PROTEIN B"/>
    <property type="match status" value="1"/>
</dbReference>
<proteinExistence type="predicted"/>
<dbReference type="Pfam" id="PF14559">
    <property type="entry name" value="TPR_19"/>
    <property type="match status" value="1"/>
</dbReference>
<feature type="repeat" description="TPR" evidence="3">
    <location>
        <begin position="21"/>
        <end position="54"/>
    </location>
</feature>
<dbReference type="EMBL" id="VTER01000003">
    <property type="protein sequence ID" value="TYS50214.1"/>
    <property type="molecule type" value="Genomic_DNA"/>
</dbReference>
<dbReference type="AlphaFoldDB" id="A0A5D4RK59"/>
<dbReference type="InterPro" id="IPR007889">
    <property type="entry name" value="HTH_Psq"/>
</dbReference>
<dbReference type="Gene3D" id="1.25.40.10">
    <property type="entry name" value="Tetratricopeptide repeat domain"/>
    <property type="match status" value="2"/>
</dbReference>
<keyword evidence="2 3" id="KW-0802">TPR repeat</keyword>
<dbReference type="InterPro" id="IPR051012">
    <property type="entry name" value="CellSynth/LPSAsmb/PSIAsmb"/>
</dbReference>
<dbReference type="Pfam" id="PF05225">
    <property type="entry name" value="HTH_psq"/>
    <property type="match status" value="1"/>
</dbReference>
<dbReference type="GO" id="GO:0003677">
    <property type="term" value="F:DNA binding"/>
    <property type="evidence" value="ECO:0007669"/>
    <property type="project" value="InterPro"/>
</dbReference>
<reference evidence="5 6" key="1">
    <citation type="submission" date="2019-08" db="EMBL/GenBank/DDBJ databases">
        <title>Bacillus genomes from the desert of Cuatro Cienegas, Coahuila.</title>
        <authorList>
            <person name="Olmedo-Alvarez G."/>
        </authorList>
    </citation>
    <scope>NUCLEOTIDE SEQUENCE [LARGE SCALE GENOMIC DNA]</scope>
    <source>
        <strain evidence="5 6">CH446_14T</strain>
    </source>
</reference>
<dbReference type="RefSeq" id="WP_148974027.1">
    <property type="nucleotide sequence ID" value="NZ_JBNIKU010000009.1"/>
</dbReference>
<protein>
    <submittedName>
        <fullName evidence="5">Tetratricopeptide repeat protein</fullName>
    </submittedName>
</protein>
<dbReference type="SMART" id="SM00028">
    <property type="entry name" value="TPR"/>
    <property type="match status" value="4"/>
</dbReference>
<evidence type="ECO:0000259" key="4">
    <source>
        <dbReference type="Pfam" id="PF05225"/>
    </source>
</evidence>
<feature type="domain" description="HTH psq-type" evidence="4">
    <location>
        <begin position="458"/>
        <end position="492"/>
    </location>
</feature>
<evidence type="ECO:0000256" key="1">
    <source>
        <dbReference type="ARBA" id="ARBA00022737"/>
    </source>
</evidence>
<dbReference type="SUPFAM" id="SSF48452">
    <property type="entry name" value="TPR-like"/>
    <property type="match status" value="1"/>
</dbReference>
<evidence type="ECO:0000256" key="2">
    <source>
        <dbReference type="ARBA" id="ARBA00022803"/>
    </source>
</evidence>
<name>A0A5D4RK59_9BACI</name>
<gene>
    <name evidence="5" type="ORF">FZD51_06600</name>
</gene>
<dbReference type="PANTHER" id="PTHR45586">
    <property type="entry name" value="TPR REPEAT-CONTAINING PROTEIN PA4667"/>
    <property type="match status" value="1"/>
</dbReference>
<dbReference type="InterPro" id="IPR011990">
    <property type="entry name" value="TPR-like_helical_dom_sf"/>
</dbReference>
<sequence length="499" mass="57361">MSKDSKARQPMGKLLTFIPTGEYYFSKGIKSFHRRDFHKASKYLQRAMQLEPGEPMIACQLAIVYTELNEYQKSNKLLHLVLEELDEEMAECHYFLANNYAHLGFFKDAYQHANTYLELEPDGEFIEDTEDLLELLTLEAEDLDEELYEQDDLITKQEQARELLESGHFPKAVEILSTVIEDYPEYWSAYNNLALAHFYLGEVNKANDILDEVLVRNQGNLHALCNKLVFAYYQHDLEEVKALVATLKKIQPLLIDHQFKLGATFALVGEYEPAYKWLRKLNKSGYEGDGAFYYWLSYSSYFTGKEDQARNFWKRVLEYSPEKAGLEPWNEDKPETAGFEDHLDSIYKKMNSEYGEERLFALFLASKSGRKDEILASKDVKQNPRFTGADREYAALIETGAGEKTSARIAHETAELLYRHHKPIGTVEAGLYLAWFTVFKEADGQGLLARNAKAWAGAVEYVWRKQRSEKVSQQSVAAQYGLSASTLQKYVKSVSSILK</sequence>
<evidence type="ECO:0000256" key="3">
    <source>
        <dbReference type="PROSITE-ProRule" id="PRU00339"/>
    </source>
</evidence>